<comment type="subcellular location">
    <subcellularLocation>
        <location evidence="1">Periplasm</location>
    </subcellularLocation>
</comment>
<dbReference type="InterPro" id="IPR006059">
    <property type="entry name" value="SBP"/>
</dbReference>
<dbReference type="InterPro" id="IPR050490">
    <property type="entry name" value="Bact_solute-bd_prot1"/>
</dbReference>
<name>A0ABT5CHW2_9BACT</name>
<evidence type="ECO:0000313" key="4">
    <source>
        <dbReference type="EMBL" id="MDC0685405.1"/>
    </source>
</evidence>
<evidence type="ECO:0000256" key="2">
    <source>
        <dbReference type="ARBA" id="ARBA00008520"/>
    </source>
</evidence>
<proteinExistence type="inferred from homology"/>
<dbReference type="EMBL" id="JAQNDK010000006">
    <property type="protein sequence ID" value="MDC0685405.1"/>
    <property type="molecule type" value="Genomic_DNA"/>
</dbReference>
<evidence type="ECO:0000256" key="1">
    <source>
        <dbReference type="ARBA" id="ARBA00004418"/>
    </source>
</evidence>
<evidence type="ECO:0000256" key="3">
    <source>
        <dbReference type="SAM" id="SignalP"/>
    </source>
</evidence>
<dbReference type="Proteomes" id="UP001217485">
    <property type="component" value="Unassembled WGS sequence"/>
</dbReference>
<dbReference type="PROSITE" id="PS51257">
    <property type="entry name" value="PROKAR_LIPOPROTEIN"/>
    <property type="match status" value="1"/>
</dbReference>
<dbReference type="RefSeq" id="WP_272103668.1">
    <property type="nucleotide sequence ID" value="NZ_JAQNDK010000006.1"/>
</dbReference>
<keyword evidence="5" id="KW-1185">Reference proteome</keyword>
<organism evidence="4 5">
    <name type="scientific">Sorangium atrum</name>
    <dbReference type="NCBI Taxonomy" id="2995308"/>
    <lineage>
        <taxon>Bacteria</taxon>
        <taxon>Pseudomonadati</taxon>
        <taxon>Myxococcota</taxon>
        <taxon>Polyangia</taxon>
        <taxon>Polyangiales</taxon>
        <taxon>Polyangiaceae</taxon>
        <taxon>Sorangium</taxon>
    </lineage>
</organism>
<evidence type="ECO:0000313" key="5">
    <source>
        <dbReference type="Proteomes" id="UP001217485"/>
    </source>
</evidence>
<gene>
    <name evidence="4" type="ORF">POL72_47305</name>
</gene>
<dbReference type="PANTHER" id="PTHR43649">
    <property type="entry name" value="ARABINOSE-BINDING PROTEIN-RELATED"/>
    <property type="match status" value="1"/>
</dbReference>
<accession>A0ABT5CHW2</accession>
<dbReference type="Gene3D" id="3.40.190.10">
    <property type="entry name" value="Periplasmic binding protein-like II"/>
    <property type="match status" value="1"/>
</dbReference>
<dbReference type="Pfam" id="PF01547">
    <property type="entry name" value="SBP_bac_1"/>
    <property type="match status" value="1"/>
</dbReference>
<comment type="caution">
    <text evidence="4">The sequence shown here is derived from an EMBL/GenBank/DDBJ whole genome shotgun (WGS) entry which is preliminary data.</text>
</comment>
<feature type="chain" id="PRO_5046114924" evidence="3">
    <location>
        <begin position="24"/>
        <end position="428"/>
    </location>
</feature>
<protein>
    <submittedName>
        <fullName evidence="4">Extracellular solute-binding protein</fullName>
    </submittedName>
</protein>
<comment type="similarity">
    <text evidence="2">Belongs to the bacterial solute-binding protein 1 family.</text>
</comment>
<keyword evidence="3" id="KW-0732">Signal</keyword>
<reference evidence="4 5" key="1">
    <citation type="submission" date="2023-01" db="EMBL/GenBank/DDBJ databases">
        <title>Minimal conservation of predation-associated metabolite biosynthetic gene clusters underscores biosynthetic potential of Myxococcota including descriptions for ten novel species: Archangium lansinium sp. nov., Myxococcus landrumus sp. nov., Nannocystis bai.</title>
        <authorList>
            <person name="Ahearne A."/>
            <person name="Stevens C."/>
            <person name="Dowd S."/>
        </authorList>
    </citation>
    <scope>NUCLEOTIDE SEQUENCE [LARGE SCALE GENOMIC DNA]</scope>
    <source>
        <strain evidence="4 5">WIWO2</strain>
    </source>
</reference>
<dbReference type="SUPFAM" id="SSF53850">
    <property type="entry name" value="Periplasmic binding protein-like II"/>
    <property type="match status" value="1"/>
</dbReference>
<feature type="signal peptide" evidence="3">
    <location>
        <begin position="1"/>
        <end position="23"/>
    </location>
</feature>
<sequence length="428" mass="47006">MIKRVTGAALLAVLAAGSQTLVACGRSDNGEPGGKELRVWHYEAPESGMGVAWNEAIKEFEATHPGVKVKLELKGFEQIQKTAPMIVNSNSAPDVMEYNKGNATAGLLSKQGLLEEITPEVKKRGWDKLLSPSVQVVAKYDDKGIMGGDKWYGVPTYAEYLQVYYNKDLFKKHDVQVPTTFDEFTKVLDAFVAKGITPLANGGAEYMAQQYVYQLALDKADEPWVNAFQRYTGKTDFTDPAWTYAATTFADWVTKGYIAKSSVSTKGEDAGVAFMSGKFPMMFSGNWWFGRVAKEAKFDWDTFVWPGAKMTLGSGGNLWVVPKGSKNKQLAYDFIDITLQKKIQNILGNAGGVPVAADSSAITEPRAKKLVDGFNTFAQSNGLAYYPDWPAPGFYDQWVSQTQKLMNGDSPQSVLSGLQKTYDSGLPK</sequence>